<accession>A0A6G0XA88</accession>
<dbReference type="Proteomes" id="UP000481153">
    <property type="component" value="Unassembled WGS sequence"/>
</dbReference>
<dbReference type="VEuPathDB" id="FungiDB:AeMF1_001408"/>
<reference evidence="2 3" key="1">
    <citation type="submission" date="2019-07" db="EMBL/GenBank/DDBJ databases">
        <title>Genomics analysis of Aphanomyces spp. identifies a new class of oomycete effector associated with host adaptation.</title>
        <authorList>
            <person name="Gaulin E."/>
        </authorList>
    </citation>
    <scope>NUCLEOTIDE SEQUENCE [LARGE SCALE GENOMIC DNA]</scope>
    <source>
        <strain evidence="2 3">ATCC 201684</strain>
    </source>
</reference>
<sequence length="366" mass="41168">MNEHVESAKTQNESGVKKPAKRVRPSANGTESKEGDEKEEEMSAPLPRSNRILDKYMVADAKLMCVEILDQVSKNSDPAILSQATCPAAINWVDVSTRMMEKHQLDLKPRQCQELWKYLAYNDIPQDSDDELLPDSDVEDFNATAEALELKRAAPKEVKQFQSNSPLKEFEQAQSNNSVNEAKNEEQSEPTVINEDTPPAKPSLPQRLELFPNFDASGFLKSNASKDLSHYAPLHNVAEQFVKRRRVDNAQLLMKTQTLPLVKPQPLNLQPATPGSAGPPPTPRPPTTPFDFFKRMYLNRSGMDDTKIRELFESAAPDVRSKCHQLGAQDLERFQRESLRQRLYEKSLRTPTPPAQASPAPQPDIV</sequence>
<feature type="region of interest" description="Disordered" evidence="1">
    <location>
        <begin position="161"/>
        <end position="200"/>
    </location>
</feature>
<feature type="compositionally biased region" description="Polar residues" evidence="1">
    <location>
        <begin position="161"/>
        <end position="181"/>
    </location>
</feature>
<feature type="region of interest" description="Disordered" evidence="1">
    <location>
        <begin position="342"/>
        <end position="366"/>
    </location>
</feature>
<proteinExistence type="predicted"/>
<gene>
    <name evidence="2" type="ORF">Ae201684_006981</name>
</gene>
<comment type="caution">
    <text evidence="2">The sequence shown here is derived from an EMBL/GenBank/DDBJ whole genome shotgun (WGS) entry which is preliminary data.</text>
</comment>
<evidence type="ECO:0000313" key="3">
    <source>
        <dbReference type="Proteomes" id="UP000481153"/>
    </source>
</evidence>
<name>A0A6G0XA88_9STRA</name>
<organism evidence="2 3">
    <name type="scientific">Aphanomyces euteiches</name>
    <dbReference type="NCBI Taxonomy" id="100861"/>
    <lineage>
        <taxon>Eukaryota</taxon>
        <taxon>Sar</taxon>
        <taxon>Stramenopiles</taxon>
        <taxon>Oomycota</taxon>
        <taxon>Saprolegniomycetes</taxon>
        <taxon>Saprolegniales</taxon>
        <taxon>Verrucalvaceae</taxon>
        <taxon>Aphanomyces</taxon>
    </lineage>
</organism>
<protein>
    <submittedName>
        <fullName evidence="2">Uncharacterized protein</fullName>
    </submittedName>
</protein>
<dbReference type="AlphaFoldDB" id="A0A6G0XA88"/>
<feature type="region of interest" description="Disordered" evidence="1">
    <location>
        <begin position="263"/>
        <end position="290"/>
    </location>
</feature>
<keyword evidence="3" id="KW-1185">Reference proteome</keyword>
<dbReference type="EMBL" id="VJMJ01000087">
    <property type="protein sequence ID" value="KAF0736825.1"/>
    <property type="molecule type" value="Genomic_DNA"/>
</dbReference>
<evidence type="ECO:0000313" key="2">
    <source>
        <dbReference type="EMBL" id="KAF0736825.1"/>
    </source>
</evidence>
<feature type="compositionally biased region" description="Pro residues" evidence="1">
    <location>
        <begin position="277"/>
        <end position="288"/>
    </location>
</feature>
<feature type="region of interest" description="Disordered" evidence="1">
    <location>
        <begin position="1"/>
        <end position="46"/>
    </location>
</feature>
<feature type="compositionally biased region" description="Pro residues" evidence="1">
    <location>
        <begin position="351"/>
        <end position="366"/>
    </location>
</feature>
<evidence type="ECO:0000256" key="1">
    <source>
        <dbReference type="SAM" id="MobiDB-lite"/>
    </source>
</evidence>